<dbReference type="PRINTS" id="PR00364">
    <property type="entry name" value="DISEASERSIST"/>
</dbReference>
<organism evidence="3 4">
    <name type="scientific">Mycena sanguinolenta</name>
    <dbReference type="NCBI Taxonomy" id="230812"/>
    <lineage>
        <taxon>Eukaryota</taxon>
        <taxon>Fungi</taxon>
        <taxon>Dikarya</taxon>
        <taxon>Basidiomycota</taxon>
        <taxon>Agaricomycotina</taxon>
        <taxon>Agaricomycetes</taxon>
        <taxon>Agaricomycetidae</taxon>
        <taxon>Agaricales</taxon>
        <taxon>Marasmiineae</taxon>
        <taxon>Mycenaceae</taxon>
        <taxon>Mycena</taxon>
    </lineage>
</organism>
<feature type="domain" description="Mixed lineage kinase" evidence="2">
    <location>
        <begin position="74"/>
        <end position="189"/>
    </location>
</feature>
<dbReference type="InterPro" id="IPR054000">
    <property type="entry name" value="MLKL_N"/>
</dbReference>
<reference evidence="3" key="1">
    <citation type="submission" date="2020-05" db="EMBL/GenBank/DDBJ databases">
        <title>Mycena genomes resolve the evolution of fungal bioluminescence.</title>
        <authorList>
            <person name="Tsai I.J."/>
        </authorList>
    </citation>
    <scope>NUCLEOTIDE SEQUENCE</scope>
    <source>
        <strain evidence="3">160909Yilan</strain>
    </source>
</reference>
<feature type="domain" description="Novel STAND NTPase 1" evidence="1">
    <location>
        <begin position="237"/>
        <end position="374"/>
    </location>
</feature>
<dbReference type="OrthoDB" id="3009185at2759"/>
<dbReference type="Gene3D" id="1.20.930.20">
    <property type="entry name" value="Adaptor protein Cbl, N-terminal domain"/>
    <property type="match status" value="1"/>
</dbReference>
<evidence type="ECO:0000313" key="4">
    <source>
        <dbReference type="Proteomes" id="UP000623467"/>
    </source>
</evidence>
<dbReference type="EMBL" id="JACAZH010000011">
    <property type="protein sequence ID" value="KAF7354521.1"/>
    <property type="molecule type" value="Genomic_DNA"/>
</dbReference>
<evidence type="ECO:0000259" key="1">
    <source>
        <dbReference type="Pfam" id="PF20703"/>
    </source>
</evidence>
<accession>A0A8H7D0C9</accession>
<dbReference type="InterPro" id="IPR059179">
    <property type="entry name" value="MLKL-like_MCAfunc"/>
</dbReference>
<dbReference type="InterPro" id="IPR049052">
    <property type="entry name" value="nSTAND1"/>
</dbReference>
<name>A0A8H7D0C9_9AGAR</name>
<sequence>MTPISFNLHILSPCGHTSHRPCTRCPPSSITEILVDNIVASVNTVIPLLNELHDGFAPLFILAISNTAVSLMCALQNMKRNKEECCQLTENMHGIIYAIVNLYLQSEPPGSLPPAVLEHVGKFTETLHKIHTFVEAQQDSNKIKQFFRQNQMSTLLKDCRAGLQLALDNFAITSQVTLSHDINEMQTKTRRMHAELLELISALSDSTISDHGSSMYQTLNKSQTSSQSLSLLPSMPQIFYGRDSELTQIVQMLTQQCAKIAILGPGGIGKTNLARAALHHPDVAAKYKDQLFVSCESATTNVEVAGLIGAYLGLKPGKNLIKSVLSSLAKKSTCLLILDNLETTWEPLNSRGGTEDLLSTLTDIPHLALIVTMRGAEHPAKTFNVIADDYHESKDIDKLLQFTDNMPLAVDLMAHLVAYEG</sequence>
<dbReference type="Proteomes" id="UP000623467">
    <property type="component" value="Unassembled WGS sequence"/>
</dbReference>
<gene>
    <name evidence="3" type="ORF">MSAN_01364400</name>
</gene>
<keyword evidence="4" id="KW-1185">Reference proteome</keyword>
<dbReference type="InterPro" id="IPR027417">
    <property type="entry name" value="P-loop_NTPase"/>
</dbReference>
<dbReference type="PANTHER" id="PTHR47691">
    <property type="entry name" value="REGULATOR-RELATED"/>
    <property type="match status" value="1"/>
</dbReference>
<evidence type="ECO:0000313" key="3">
    <source>
        <dbReference type="EMBL" id="KAF7354521.1"/>
    </source>
</evidence>
<dbReference type="InterPro" id="IPR036537">
    <property type="entry name" value="Adaptor_Cbl_N_dom_sf"/>
</dbReference>
<dbReference type="AlphaFoldDB" id="A0A8H7D0C9"/>
<protein>
    <recommendedName>
        <fullName evidence="5">AAA+ ATPase domain-containing protein</fullName>
    </recommendedName>
</protein>
<dbReference type="PANTHER" id="PTHR47691:SF3">
    <property type="entry name" value="HTH-TYPE TRANSCRIPTIONAL REGULATOR RV0890C-RELATED"/>
    <property type="match status" value="1"/>
</dbReference>
<evidence type="ECO:0000259" key="2">
    <source>
        <dbReference type="Pfam" id="PF22215"/>
    </source>
</evidence>
<evidence type="ECO:0008006" key="5">
    <source>
        <dbReference type="Google" id="ProtNLM"/>
    </source>
</evidence>
<dbReference type="SUPFAM" id="SSF52540">
    <property type="entry name" value="P-loop containing nucleoside triphosphate hydrolases"/>
    <property type="match status" value="1"/>
</dbReference>
<dbReference type="GO" id="GO:0007166">
    <property type="term" value="P:cell surface receptor signaling pathway"/>
    <property type="evidence" value="ECO:0007669"/>
    <property type="project" value="InterPro"/>
</dbReference>
<comment type="caution">
    <text evidence="3">The sequence shown here is derived from an EMBL/GenBank/DDBJ whole genome shotgun (WGS) entry which is preliminary data.</text>
</comment>
<dbReference type="CDD" id="cd21037">
    <property type="entry name" value="MLKL_NTD"/>
    <property type="match status" value="1"/>
</dbReference>
<dbReference type="Gene3D" id="3.40.50.300">
    <property type="entry name" value="P-loop containing nucleotide triphosphate hydrolases"/>
    <property type="match status" value="1"/>
</dbReference>
<proteinExistence type="predicted"/>
<dbReference type="Pfam" id="PF20703">
    <property type="entry name" value="nSTAND1"/>
    <property type="match status" value="1"/>
</dbReference>
<dbReference type="Pfam" id="PF22215">
    <property type="entry name" value="MLKL_N"/>
    <property type="match status" value="1"/>
</dbReference>